<feature type="compositionally biased region" description="Basic residues" evidence="1">
    <location>
        <begin position="263"/>
        <end position="281"/>
    </location>
</feature>
<evidence type="ECO:0000256" key="1">
    <source>
        <dbReference type="SAM" id="MobiDB-lite"/>
    </source>
</evidence>
<feature type="compositionally biased region" description="Basic and acidic residues" evidence="1">
    <location>
        <begin position="185"/>
        <end position="217"/>
    </location>
</feature>
<dbReference type="EMBL" id="AGNL01010756">
    <property type="protein sequence ID" value="EJK68868.1"/>
    <property type="molecule type" value="Genomic_DNA"/>
</dbReference>
<protein>
    <submittedName>
        <fullName evidence="2">Uncharacterized protein</fullName>
    </submittedName>
</protein>
<proteinExistence type="predicted"/>
<feature type="region of interest" description="Disordered" evidence="1">
    <location>
        <begin position="179"/>
        <end position="217"/>
    </location>
</feature>
<organism evidence="2 3">
    <name type="scientific">Thalassiosira oceanica</name>
    <name type="common">Marine diatom</name>
    <dbReference type="NCBI Taxonomy" id="159749"/>
    <lineage>
        <taxon>Eukaryota</taxon>
        <taxon>Sar</taxon>
        <taxon>Stramenopiles</taxon>
        <taxon>Ochrophyta</taxon>
        <taxon>Bacillariophyta</taxon>
        <taxon>Coscinodiscophyceae</taxon>
        <taxon>Thalassiosirophycidae</taxon>
        <taxon>Thalassiosirales</taxon>
        <taxon>Thalassiosiraceae</taxon>
        <taxon>Thalassiosira</taxon>
    </lineage>
</organism>
<feature type="region of interest" description="Disordered" evidence="1">
    <location>
        <begin position="391"/>
        <end position="412"/>
    </location>
</feature>
<feature type="compositionally biased region" description="Basic and acidic residues" evidence="1">
    <location>
        <begin position="282"/>
        <end position="309"/>
    </location>
</feature>
<feature type="region of interest" description="Disordered" evidence="1">
    <location>
        <begin position="239"/>
        <end position="312"/>
    </location>
</feature>
<dbReference type="AlphaFoldDB" id="K0SRG1"/>
<feature type="compositionally biased region" description="Polar residues" evidence="1">
    <location>
        <begin position="57"/>
        <end position="76"/>
    </location>
</feature>
<gene>
    <name evidence="2" type="ORF">THAOC_09920</name>
</gene>
<evidence type="ECO:0000313" key="3">
    <source>
        <dbReference type="Proteomes" id="UP000266841"/>
    </source>
</evidence>
<feature type="compositionally biased region" description="Basic and acidic residues" evidence="1">
    <location>
        <begin position="118"/>
        <end position="130"/>
    </location>
</feature>
<comment type="caution">
    <text evidence="2">The sequence shown here is derived from an EMBL/GenBank/DDBJ whole genome shotgun (WGS) entry which is preliminary data.</text>
</comment>
<dbReference type="OrthoDB" id="49546at2759"/>
<sequence>MKAAFADTGDKVAHGAKSKASKLASRHHRRKRRREQRVEEAPPYPTYSQPDAGCDVATNNEKTSTDQGISVPPSSSSRDENAGDGVSSNEEYSCGGGVGSGARPSPKVASVGQTGLENELRPKSSDESEVNHPNSSFEEMKESMTFGIVQAPSTIASMEQQAQGGHLPLSRISCKKVCEAGDDPNENRGRRNGEVGYTEERKLESHITKTAEGDLRRQQAVRTKVKKVGMDIIEIDCSEDDRSSEEPLLKASRKSRIVEQKASNRKKKANSQARKRPKPARVGKETSDVAGNRCKDETEQGRKRTKSEIGARTQAKLAPGEKNRCHACLTCDCCNRDATAKTPTKGTSRDFCSDARIEQSLLNRINKHNRHIDWCVSTRDKTYRDLKRHRREIQKKKGSSANSIDEGAQRDRFLADAESTNDLESKVSRAIGFAEIKRANRLIFGGKPKTQQATMTQLFRTSSSDNDSTASQTCGATTDATFEKALVDGKPSSGVVNDCLFTIQQYDHLTCWDDLVHYEDNGAYGSMNDLKGARLKRNSCWAKSTASQFQQEDGEEGFDALVDLFDSTIASNHADTSDLCTQADGDASCTESMPASPSDRKIAVELVSSVSRDPDRKAAVERVCPNWKRNIHQSLLYNDPKEMVSALKRVKQARCDLASMRIRMLQAFDDRAQTLELFEKSIQASINRTD</sequence>
<evidence type="ECO:0000313" key="2">
    <source>
        <dbReference type="EMBL" id="EJK68868.1"/>
    </source>
</evidence>
<keyword evidence="3" id="KW-1185">Reference proteome</keyword>
<accession>K0SRG1</accession>
<dbReference type="eggNOG" id="ENOG502QZDZ">
    <property type="taxonomic scope" value="Eukaryota"/>
</dbReference>
<dbReference type="Proteomes" id="UP000266841">
    <property type="component" value="Unassembled WGS sequence"/>
</dbReference>
<feature type="compositionally biased region" description="Basic residues" evidence="1">
    <location>
        <begin position="14"/>
        <end position="35"/>
    </location>
</feature>
<name>K0SRG1_THAOC</name>
<reference evidence="2 3" key="1">
    <citation type="journal article" date="2012" name="Genome Biol.">
        <title>Genome and low-iron response of an oceanic diatom adapted to chronic iron limitation.</title>
        <authorList>
            <person name="Lommer M."/>
            <person name="Specht M."/>
            <person name="Roy A.S."/>
            <person name="Kraemer L."/>
            <person name="Andreson R."/>
            <person name="Gutowska M.A."/>
            <person name="Wolf J."/>
            <person name="Bergner S.V."/>
            <person name="Schilhabel M.B."/>
            <person name="Klostermeier U.C."/>
            <person name="Beiko R.G."/>
            <person name="Rosenstiel P."/>
            <person name="Hippler M."/>
            <person name="Laroche J."/>
        </authorList>
    </citation>
    <scope>NUCLEOTIDE SEQUENCE [LARGE SCALE GENOMIC DNA]</scope>
    <source>
        <strain evidence="2 3">CCMP1005</strain>
    </source>
</reference>
<feature type="region of interest" description="Disordered" evidence="1">
    <location>
        <begin position="1"/>
        <end position="141"/>
    </location>
</feature>